<dbReference type="SUPFAM" id="SSF56399">
    <property type="entry name" value="ADP-ribosylation"/>
    <property type="match status" value="1"/>
</dbReference>
<dbReference type="AlphaFoldDB" id="A0A2S9Y847"/>
<dbReference type="EMBL" id="PVNL01000117">
    <property type="protein sequence ID" value="PRQ01284.1"/>
    <property type="molecule type" value="Genomic_DNA"/>
</dbReference>
<evidence type="ECO:0000256" key="2">
    <source>
        <dbReference type="ARBA" id="ARBA00022679"/>
    </source>
</evidence>
<gene>
    <name evidence="4" type="ORF">ENSA7_58890</name>
</gene>
<dbReference type="Pfam" id="PF01885">
    <property type="entry name" value="PTS_2-RNA"/>
    <property type="match status" value="1"/>
</dbReference>
<dbReference type="InterPro" id="IPR042080">
    <property type="entry name" value="RNA_2'-PTrans_N"/>
</dbReference>
<evidence type="ECO:0000256" key="1">
    <source>
        <dbReference type="ARBA" id="ARBA00009836"/>
    </source>
</evidence>
<dbReference type="Gene3D" id="1.10.10.970">
    <property type="entry name" value="RNA 2'-phosphotransferase, Tpt1/KptA family, N-terminal domain"/>
    <property type="match status" value="1"/>
</dbReference>
<dbReference type="PANTHER" id="PTHR12684:SF2">
    <property type="entry name" value="TRNA 2'-PHOSPHOTRANSFERASE 1"/>
    <property type="match status" value="1"/>
</dbReference>
<dbReference type="Gene3D" id="3.20.170.30">
    <property type="match status" value="1"/>
</dbReference>
<comment type="caution">
    <text evidence="4">The sequence shown here is derived from an EMBL/GenBank/DDBJ whole genome shotgun (WGS) entry which is preliminary data.</text>
</comment>
<evidence type="ECO:0000256" key="3">
    <source>
        <dbReference type="ARBA" id="ARBA00023027"/>
    </source>
</evidence>
<accession>A0A2S9Y847</accession>
<dbReference type="InterPro" id="IPR002745">
    <property type="entry name" value="Ptrans_KptA/Tpt1"/>
</dbReference>
<evidence type="ECO:0000313" key="5">
    <source>
        <dbReference type="Proteomes" id="UP000238823"/>
    </source>
</evidence>
<dbReference type="GO" id="GO:0000215">
    <property type="term" value="F:tRNA 2'-phosphotransferase activity"/>
    <property type="evidence" value="ECO:0007669"/>
    <property type="project" value="TreeGrafter"/>
</dbReference>
<dbReference type="GO" id="GO:0006388">
    <property type="term" value="P:tRNA splicing, via endonucleolytic cleavage and ligation"/>
    <property type="evidence" value="ECO:0007669"/>
    <property type="project" value="TreeGrafter"/>
</dbReference>
<evidence type="ECO:0000313" key="4">
    <source>
        <dbReference type="EMBL" id="PRQ01284.1"/>
    </source>
</evidence>
<dbReference type="RefSeq" id="WP_244923951.1">
    <property type="nucleotide sequence ID" value="NZ_PVNL01000117.1"/>
</dbReference>
<sequence>MNSTKAMDRVLVKKSKKLSRLLRHSASEAGLEIDEAGWVDVAEVLRSVNMSRADLEMVVRENNKRRLQLEGDRVRACQGHSLDNWAVTREGLEGSWAAYASEASVWHGTSVDAVPSIAREGILAVARTHVHLAPAMSSKVGKRASVHVMLEISPARVRAAGVGLYVAPNGVVLAREIPADCVIALHPMTARARERAADLTKLFSACE</sequence>
<keyword evidence="3" id="KW-0520">NAD</keyword>
<name>A0A2S9Y847_9BACT</name>
<dbReference type="InterPro" id="IPR042081">
    <property type="entry name" value="RNA_2'-PTrans_C"/>
</dbReference>
<protein>
    <submittedName>
        <fullName evidence="4">RNA 2'-phosphotransferase</fullName>
    </submittedName>
</protein>
<comment type="similarity">
    <text evidence="1">Belongs to the KptA/TPT1 family.</text>
</comment>
<organism evidence="4 5">
    <name type="scientific">Enhygromyxa salina</name>
    <dbReference type="NCBI Taxonomy" id="215803"/>
    <lineage>
        <taxon>Bacteria</taxon>
        <taxon>Pseudomonadati</taxon>
        <taxon>Myxococcota</taxon>
        <taxon>Polyangia</taxon>
        <taxon>Nannocystales</taxon>
        <taxon>Nannocystaceae</taxon>
        <taxon>Enhygromyxa</taxon>
    </lineage>
</organism>
<dbReference type="PANTHER" id="PTHR12684">
    <property type="entry name" value="PUTATIVE PHOSPHOTRANSFERASE"/>
    <property type="match status" value="1"/>
</dbReference>
<keyword evidence="2 4" id="KW-0808">Transferase</keyword>
<proteinExistence type="inferred from homology"/>
<dbReference type="Proteomes" id="UP000238823">
    <property type="component" value="Unassembled WGS sequence"/>
</dbReference>
<reference evidence="4 5" key="1">
    <citation type="submission" date="2018-03" db="EMBL/GenBank/DDBJ databases">
        <title>Draft Genome Sequences of the Obligatory Marine Myxobacteria Enhygromyxa salina SWB007.</title>
        <authorList>
            <person name="Poehlein A."/>
            <person name="Moghaddam J.A."/>
            <person name="Harms H."/>
            <person name="Alanjari M."/>
            <person name="Koenig G.M."/>
            <person name="Daniel R."/>
            <person name="Schaeberle T.F."/>
        </authorList>
    </citation>
    <scope>NUCLEOTIDE SEQUENCE [LARGE SCALE GENOMIC DNA]</scope>
    <source>
        <strain evidence="4 5">SWB007</strain>
    </source>
</reference>